<keyword evidence="2" id="KW-0732">Signal</keyword>
<protein>
    <recommendedName>
        <fullName evidence="5">Collagen-like protein</fullName>
    </recommendedName>
</protein>
<evidence type="ECO:0000313" key="3">
    <source>
        <dbReference type="EMBL" id="GAA4444246.1"/>
    </source>
</evidence>
<feature type="chain" id="PRO_5046768959" description="Collagen-like protein" evidence="2">
    <location>
        <begin position="22"/>
        <end position="184"/>
    </location>
</feature>
<keyword evidence="4" id="KW-1185">Reference proteome</keyword>
<dbReference type="RefSeq" id="WP_345031404.1">
    <property type="nucleotide sequence ID" value="NZ_BAABEY010000031.1"/>
</dbReference>
<dbReference type="EMBL" id="BAABEY010000031">
    <property type="protein sequence ID" value="GAA4444246.1"/>
    <property type="molecule type" value="Genomic_DNA"/>
</dbReference>
<evidence type="ECO:0000256" key="2">
    <source>
        <dbReference type="SAM" id="SignalP"/>
    </source>
</evidence>
<sequence>MNIVYKLLLSAALFVSIVSLSGCEGPEGPAGKDGTGVPGPKGDPGAPGTANVIYSDWKSVTTNMWTRSSGAGLVRFFHDFAAPPLDQTVLDKGMVLVYVKLTQDDNQIRPLPFTVASNLTQVRLEYALLDKKVRLWCTNPDQGSALTPPDGQYRYIIVPGGQAGRLSGRQLSYEEAVELFGLRD</sequence>
<dbReference type="Proteomes" id="UP001501508">
    <property type="component" value="Unassembled WGS sequence"/>
</dbReference>
<gene>
    <name evidence="3" type="ORF">GCM10023091_34090</name>
</gene>
<evidence type="ECO:0000313" key="4">
    <source>
        <dbReference type="Proteomes" id="UP001501508"/>
    </source>
</evidence>
<evidence type="ECO:0000256" key="1">
    <source>
        <dbReference type="SAM" id="MobiDB-lite"/>
    </source>
</evidence>
<comment type="caution">
    <text evidence="3">The sequence shown here is derived from an EMBL/GenBank/DDBJ whole genome shotgun (WGS) entry which is preliminary data.</text>
</comment>
<proteinExistence type="predicted"/>
<name>A0ABP8M4C8_9BACT</name>
<feature type="region of interest" description="Disordered" evidence="1">
    <location>
        <begin position="27"/>
        <end position="48"/>
    </location>
</feature>
<reference evidence="4" key="1">
    <citation type="journal article" date="2019" name="Int. J. Syst. Evol. Microbiol.">
        <title>The Global Catalogue of Microorganisms (GCM) 10K type strain sequencing project: providing services to taxonomists for standard genome sequencing and annotation.</title>
        <authorList>
            <consortium name="The Broad Institute Genomics Platform"/>
            <consortium name="The Broad Institute Genome Sequencing Center for Infectious Disease"/>
            <person name="Wu L."/>
            <person name="Ma J."/>
        </authorList>
    </citation>
    <scope>NUCLEOTIDE SEQUENCE [LARGE SCALE GENOMIC DNA]</scope>
    <source>
        <strain evidence="4">JCM 31920</strain>
    </source>
</reference>
<organism evidence="3 4">
    <name type="scientific">Ravibacter arvi</name>
    <dbReference type="NCBI Taxonomy" id="2051041"/>
    <lineage>
        <taxon>Bacteria</taxon>
        <taxon>Pseudomonadati</taxon>
        <taxon>Bacteroidota</taxon>
        <taxon>Cytophagia</taxon>
        <taxon>Cytophagales</taxon>
        <taxon>Spirosomataceae</taxon>
        <taxon>Ravibacter</taxon>
    </lineage>
</organism>
<dbReference type="PROSITE" id="PS51257">
    <property type="entry name" value="PROKAR_LIPOPROTEIN"/>
    <property type="match status" value="1"/>
</dbReference>
<feature type="signal peptide" evidence="2">
    <location>
        <begin position="1"/>
        <end position="21"/>
    </location>
</feature>
<evidence type="ECO:0008006" key="5">
    <source>
        <dbReference type="Google" id="ProtNLM"/>
    </source>
</evidence>
<accession>A0ABP8M4C8</accession>